<feature type="compositionally biased region" description="Polar residues" evidence="1">
    <location>
        <begin position="34"/>
        <end position="43"/>
    </location>
</feature>
<evidence type="ECO:0000256" key="1">
    <source>
        <dbReference type="SAM" id="MobiDB-lite"/>
    </source>
</evidence>
<dbReference type="Gene3D" id="3.30.190.20">
    <property type="match status" value="1"/>
</dbReference>
<dbReference type="RefSeq" id="XP_023947041.2">
    <property type="nucleotide sequence ID" value="XM_024091273.2"/>
</dbReference>
<reference evidence="3 4" key="1">
    <citation type="submission" date="2025-05" db="UniProtKB">
        <authorList>
            <consortium name="RefSeq"/>
        </authorList>
    </citation>
    <scope>IDENTIFICATION</scope>
</reference>
<evidence type="ECO:0000313" key="2">
    <source>
        <dbReference type="Proteomes" id="UP001652582"/>
    </source>
</evidence>
<dbReference type="InterPro" id="IPR028364">
    <property type="entry name" value="Ribosomal_uL1/biogenesis"/>
</dbReference>
<dbReference type="CDD" id="cd00403">
    <property type="entry name" value="Ribosomal_L1"/>
    <property type="match status" value="1"/>
</dbReference>
<dbReference type="Proteomes" id="UP001652582">
    <property type="component" value="Chromosome 11"/>
</dbReference>
<name>A0A6J1NUK5_BICAN</name>
<evidence type="ECO:0000313" key="3">
    <source>
        <dbReference type="RefSeq" id="XP_023947040.2"/>
    </source>
</evidence>
<evidence type="ECO:0000313" key="4">
    <source>
        <dbReference type="RefSeq" id="XP_023947041.2"/>
    </source>
</evidence>
<keyword evidence="2" id="KW-1185">Reference proteome</keyword>
<sequence>MVSVKRPKTQVEKEHVKNEKIKKAKTSELKKTIQKSTSPSPSINKVIDKTTPTIKRMKKSHFKMPSKVITDDLVSACLVALEKLTTHYDKKNAIFGDETQIFMEIRCIKIPNTRANARFFLPHTTVSTTGEVCLVTPDLKKGRKIDHEPTVEHWEDLLRAAGVKSVKTVLPMRQLRVEYDQYELKRRLMTQHDFIMVDNRILNHVSHILGKMFFKKPNMLIPVKINEKKDLKKNIDIGLRTVTLRIAEGQTSMVVVGHTAMPPSHIKENILALVKQLKDKFPGGEQNIRSLSIKLPLSLSLPLYLTLRPANSVAAPRIKQNRPKSSVIYEDELTTEPGSIVQVAPDGTVNLKKLNTSKPSKEESELDNEEAENEDILSSDDDN</sequence>
<protein>
    <submittedName>
        <fullName evidence="3 4">Ribosomal L1 domain-containing protein CG13096</fullName>
    </submittedName>
</protein>
<feature type="compositionally biased region" description="Basic and acidic residues" evidence="1">
    <location>
        <begin position="9"/>
        <end position="31"/>
    </location>
</feature>
<feature type="compositionally biased region" description="Acidic residues" evidence="1">
    <location>
        <begin position="364"/>
        <end position="383"/>
    </location>
</feature>
<organism evidence="2 4">
    <name type="scientific">Bicyclus anynana</name>
    <name type="common">Squinting bush brown butterfly</name>
    <dbReference type="NCBI Taxonomy" id="110368"/>
    <lineage>
        <taxon>Eukaryota</taxon>
        <taxon>Metazoa</taxon>
        <taxon>Ecdysozoa</taxon>
        <taxon>Arthropoda</taxon>
        <taxon>Hexapoda</taxon>
        <taxon>Insecta</taxon>
        <taxon>Pterygota</taxon>
        <taxon>Neoptera</taxon>
        <taxon>Endopterygota</taxon>
        <taxon>Lepidoptera</taxon>
        <taxon>Glossata</taxon>
        <taxon>Ditrysia</taxon>
        <taxon>Papilionoidea</taxon>
        <taxon>Nymphalidae</taxon>
        <taxon>Satyrinae</taxon>
        <taxon>Satyrini</taxon>
        <taxon>Mycalesina</taxon>
        <taxon>Bicyclus</taxon>
    </lineage>
</organism>
<dbReference type="SUPFAM" id="SSF56808">
    <property type="entry name" value="Ribosomal protein L1"/>
    <property type="match status" value="1"/>
</dbReference>
<dbReference type="OrthoDB" id="10251727at2759"/>
<proteinExistence type="predicted"/>
<gene>
    <name evidence="3 4" type="primary">LOC112052264</name>
</gene>
<accession>A0A6J1NUK5</accession>
<dbReference type="KEGG" id="bany:112052264"/>
<dbReference type="InterPro" id="IPR023674">
    <property type="entry name" value="Ribosomal_uL1-like"/>
</dbReference>
<feature type="region of interest" description="Disordered" evidence="1">
    <location>
        <begin position="1"/>
        <end position="45"/>
    </location>
</feature>
<dbReference type="AlphaFoldDB" id="A0A6J1NUK5"/>
<feature type="region of interest" description="Disordered" evidence="1">
    <location>
        <begin position="351"/>
        <end position="383"/>
    </location>
</feature>
<dbReference type="RefSeq" id="XP_023947040.2">
    <property type="nucleotide sequence ID" value="XM_024091272.2"/>
</dbReference>
<dbReference type="Pfam" id="PF00687">
    <property type="entry name" value="Ribosomal_L1"/>
    <property type="match status" value="1"/>
</dbReference>
<dbReference type="GeneID" id="112052264"/>